<feature type="non-terminal residue" evidence="1">
    <location>
        <position position="53"/>
    </location>
</feature>
<gene>
    <name evidence="1" type="ORF">Tci_826545</name>
</gene>
<comment type="caution">
    <text evidence="1">The sequence shown here is derived from an EMBL/GenBank/DDBJ whole genome shotgun (WGS) entry which is preliminary data.</text>
</comment>
<reference evidence="1" key="1">
    <citation type="journal article" date="2019" name="Sci. Rep.">
        <title>Draft genome of Tanacetum cinerariifolium, the natural source of mosquito coil.</title>
        <authorList>
            <person name="Yamashiro T."/>
            <person name="Shiraishi A."/>
            <person name="Satake H."/>
            <person name="Nakayama K."/>
        </authorList>
    </citation>
    <scope>NUCLEOTIDE SEQUENCE</scope>
</reference>
<organism evidence="1">
    <name type="scientific">Tanacetum cinerariifolium</name>
    <name type="common">Dalmatian daisy</name>
    <name type="synonym">Chrysanthemum cinerariifolium</name>
    <dbReference type="NCBI Taxonomy" id="118510"/>
    <lineage>
        <taxon>Eukaryota</taxon>
        <taxon>Viridiplantae</taxon>
        <taxon>Streptophyta</taxon>
        <taxon>Embryophyta</taxon>
        <taxon>Tracheophyta</taxon>
        <taxon>Spermatophyta</taxon>
        <taxon>Magnoliopsida</taxon>
        <taxon>eudicotyledons</taxon>
        <taxon>Gunneridae</taxon>
        <taxon>Pentapetalae</taxon>
        <taxon>asterids</taxon>
        <taxon>campanulids</taxon>
        <taxon>Asterales</taxon>
        <taxon>Asteraceae</taxon>
        <taxon>Asteroideae</taxon>
        <taxon>Anthemideae</taxon>
        <taxon>Anthemidinae</taxon>
        <taxon>Tanacetum</taxon>
    </lineage>
</organism>
<sequence>MYVTEQTNHGMKKGFEEEEKQQCSMYGVHYDPGKLSVDAYEVKRHSFCDMENF</sequence>
<dbReference type="EMBL" id="BKCJ010961760">
    <property type="protein sequence ID" value="GFC54575.1"/>
    <property type="molecule type" value="Genomic_DNA"/>
</dbReference>
<proteinExistence type="predicted"/>
<evidence type="ECO:0000313" key="1">
    <source>
        <dbReference type="EMBL" id="GFC54575.1"/>
    </source>
</evidence>
<protein>
    <submittedName>
        <fullName evidence="1">Uncharacterized protein</fullName>
    </submittedName>
</protein>
<name>A0A699PW56_TANCI</name>
<accession>A0A699PW56</accession>
<dbReference type="AlphaFoldDB" id="A0A699PW56"/>